<feature type="transmembrane region" description="Helical" evidence="1">
    <location>
        <begin position="42"/>
        <end position="65"/>
    </location>
</feature>
<sequence>VAHYIRKRRTLHWPITLSAALMGLNVTLMVCWIVLFAQLNSFGALAIGTVAFAVILVGLSFYLFLTIKEIQLNRRQANFVDSVTHELKTPIASLRLYLETLQLR</sequence>
<feature type="non-terminal residue" evidence="3">
    <location>
        <position position="1"/>
    </location>
</feature>
<dbReference type="GO" id="GO:0000155">
    <property type="term" value="F:phosphorelay sensor kinase activity"/>
    <property type="evidence" value="ECO:0007669"/>
    <property type="project" value="InterPro"/>
</dbReference>
<evidence type="ECO:0000256" key="1">
    <source>
        <dbReference type="SAM" id="Phobius"/>
    </source>
</evidence>
<dbReference type="AlphaFoldDB" id="A0A382YGD4"/>
<keyword evidence="1" id="KW-0812">Transmembrane</keyword>
<dbReference type="Pfam" id="PF00512">
    <property type="entry name" value="HisKA"/>
    <property type="match status" value="1"/>
</dbReference>
<feature type="transmembrane region" description="Helical" evidence="1">
    <location>
        <begin position="12"/>
        <end position="36"/>
    </location>
</feature>
<name>A0A382YGD4_9ZZZZ</name>
<keyword evidence="1" id="KW-0472">Membrane</keyword>
<feature type="domain" description="Signal transduction histidine kinase dimerisation/phosphoacceptor" evidence="2">
    <location>
        <begin position="76"/>
        <end position="102"/>
    </location>
</feature>
<dbReference type="EMBL" id="UINC01175590">
    <property type="protein sequence ID" value="SVD82284.1"/>
    <property type="molecule type" value="Genomic_DNA"/>
</dbReference>
<dbReference type="InterPro" id="IPR036097">
    <property type="entry name" value="HisK_dim/P_sf"/>
</dbReference>
<organism evidence="3">
    <name type="scientific">marine metagenome</name>
    <dbReference type="NCBI Taxonomy" id="408172"/>
    <lineage>
        <taxon>unclassified sequences</taxon>
        <taxon>metagenomes</taxon>
        <taxon>ecological metagenomes</taxon>
    </lineage>
</organism>
<keyword evidence="1" id="KW-1133">Transmembrane helix</keyword>
<accession>A0A382YGD4</accession>
<dbReference type="CDD" id="cd00082">
    <property type="entry name" value="HisKA"/>
    <property type="match status" value="1"/>
</dbReference>
<dbReference type="InterPro" id="IPR003661">
    <property type="entry name" value="HisK_dim/P_dom"/>
</dbReference>
<evidence type="ECO:0000259" key="2">
    <source>
        <dbReference type="Pfam" id="PF00512"/>
    </source>
</evidence>
<evidence type="ECO:0000313" key="3">
    <source>
        <dbReference type="EMBL" id="SVD82284.1"/>
    </source>
</evidence>
<reference evidence="3" key="1">
    <citation type="submission" date="2018-05" db="EMBL/GenBank/DDBJ databases">
        <authorList>
            <person name="Lanie J.A."/>
            <person name="Ng W.-L."/>
            <person name="Kazmierczak K.M."/>
            <person name="Andrzejewski T.M."/>
            <person name="Davidsen T.M."/>
            <person name="Wayne K.J."/>
            <person name="Tettelin H."/>
            <person name="Glass J.I."/>
            <person name="Rusch D."/>
            <person name="Podicherti R."/>
            <person name="Tsui H.-C.T."/>
            <person name="Winkler M.E."/>
        </authorList>
    </citation>
    <scope>NUCLEOTIDE SEQUENCE</scope>
</reference>
<protein>
    <recommendedName>
        <fullName evidence="2">Signal transduction histidine kinase dimerisation/phosphoacceptor domain-containing protein</fullName>
    </recommendedName>
</protein>
<dbReference type="Gene3D" id="1.10.287.130">
    <property type="match status" value="1"/>
</dbReference>
<proteinExistence type="predicted"/>
<dbReference type="SUPFAM" id="SSF47384">
    <property type="entry name" value="Homodimeric domain of signal transducing histidine kinase"/>
    <property type="match status" value="1"/>
</dbReference>
<gene>
    <name evidence="3" type="ORF">METZ01_LOCUS435138</name>
</gene>